<dbReference type="PANTHER" id="PTHR22572">
    <property type="entry name" value="SUGAR-1-PHOSPHATE GUANYL TRANSFERASE"/>
    <property type="match status" value="1"/>
</dbReference>
<dbReference type="Gene3D" id="3.90.550.10">
    <property type="entry name" value="Spore Coat Polysaccharide Biosynthesis Protein SpsA, Chain A"/>
    <property type="match status" value="1"/>
</dbReference>
<gene>
    <name evidence="2" type="ORF">METZ01_LOCUS331039</name>
</gene>
<dbReference type="SUPFAM" id="SSF53448">
    <property type="entry name" value="Nucleotide-diphospho-sugar transferases"/>
    <property type="match status" value="1"/>
</dbReference>
<protein>
    <recommendedName>
        <fullName evidence="1">Nucleotidyl transferase domain-containing protein</fullName>
    </recommendedName>
</protein>
<name>A0A382PZS2_9ZZZZ</name>
<evidence type="ECO:0000313" key="2">
    <source>
        <dbReference type="EMBL" id="SVC78185.1"/>
    </source>
</evidence>
<organism evidence="2">
    <name type="scientific">marine metagenome</name>
    <dbReference type="NCBI Taxonomy" id="408172"/>
    <lineage>
        <taxon>unclassified sequences</taxon>
        <taxon>metagenomes</taxon>
        <taxon>ecological metagenomes</taxon>
    </lineage>
</organism>
<dbReference type="Pfam" id="PF00483">
    <property type="entry name" value="NTP_transferase"/>
    <property type="match status" value="1"/>
</dbReference>
<evidence type="ECO:0000259" key="1">
    <source>
        <dbReference type="Pfam" id="PF00483"/>
    </source>
</evidence>
<reference evidence="2" key="1">
    <citation type="submission" date="2018-05" db="EMBL/GenBank/DDBJ databases">
        <authorList>
            <person name="Lanie J.A."/>
            <person name="Ng W.-L."/>
            <person name="Kazmierczak K.M."/>
            <person name="Andrzejewski T.M."/>
            <person name="Davidsen T.M."/>
            <person name="Wayne K.J."/>
            <person name="Tettelin H."/>
            <person name="Glass J.I."/>
            <person name="Rusch D."/>
            <person name="Podicherti R."/>
            <person name="Tsui H.-C.T."/>
            <person name="Winkler M.E."/>
        </authorList>
    </citation>
    <scope>NUCLEOTIDE SEQUENCE</scope>
</reference>
<dbReference type="InterPro" id="IPR050486">
    <property type="entry name" value="Mannose-1P_guanyltransferase"/>
</dbReference>
<dbReference type="AlphaFoldDB" id="A0A382PZS2"/>
<dbReference type="InterPro" id="IPR005835">
    <property type="entry name" value="NTP_transferase_dom"/>
</dbReference>
<feature type="non-terminal residue" evidence="2">
    <location>
        <position position="214"/>
    </location>
</feature>
<sequence>MKAVILVGGKGTRLKPYTTTIPKPLLPVGDRPILEIILAQLKNCGTTEIILAVGHMAHLFESFFQDGRRHGLKISYSYEEEPLGTAGAIASSLDKLDGNFLVMNGDLLTTLNYNKMMDFHRNKKAGGTIAMYKREVKMDFGIIETNAEGLLDSYVEKPSFFYNFGMGVNVLNSEIVSDLVKEGEYLDMPDLMLQIKKEGHDVFCYQEDCFWLDM</sequence>
<proteinExistence type="predicted"/>
<accession>A0A382PZS2</accession>
<dbReference type="InterPro" id="IPR029044">
    <property type="entry name" value="Nucleotide-diphossugar_trans"/>
</dbReference>
<feature type="domain" description="Nucleotidyl transferase" evidence="1">
    <location>
        <begin position="2"/>
        <end position="213"/>
    </location>
</feature>
<dbReference type="EMBL" id="UINC01110585">
    <property type="protein sequence ID" value="SVC78185.1"/>
    <property type="molecule type" value="Genomic_DNA"/>
</dbReference>